<sequence length="152" mass="17619">MSHSGENNEVGDIHCWRCHRSWRCRGGMSLIVEISQQSRDCDLTLPRRKRSVREGKRDEGPIYFQRLWDESSAEKARRVIISRVEVSHDHYLHARLAKEGALLSMTADGPPSTLWLLTTTFNGESEFLKMAATVAVFEREGTIFWEFFIKYV</sequence>
<dbReference type="AlphaFoldDB" id="A0AA88DM89"/>
<protein>
    <submittedName>
        <fullName evidence="1">Uncharacterized protein</fullName>
    </submittedName>
</protein>
<proteinExistence type="predicted"/>
<evidence type="ECO:0000313" key="2">
    <source>
        <dbReference type="Proteomes" id="UP001187192"/>
    </source>
</evidence>
<dbReference type="Gramene" id="FCD_00034647-RA">
    <property type="protein sequence ID" value="FCD_00034647-RA:cds"/>
    <property type="gene ID" value="FCD_00034647"/>
</dbReference>
<reference evidence="1" key="1">
    <citation type="submission" date="2023-07" db="EMBL/GenBank/DDBJ databases">
        <title>draft genome sequence of fig (Ficus carica).</title>
        <authorList>
            <person name="Takahashi T."/>
            <person name="Nishimura K."/>
        </authorList>
    </citation>
    <scope>NUCLEOTIDE SEQUENCE</scope>
</reference>
<organism evidence="1 2">
    <name type="scientific">Ficus carica</name>
    <name type="common">Common fig</name>
    <dbReference type="NCBI Taxonomy" id="3494"/>
    <lineage>
        <taxon>Eukaryota</taxon>
        <taxon>Viridiplantae</taxon>
        <taxon>Streptophyta</taxon>
        <taxon>Embryophyta</taxon>
        <taxon>Tracheophyta</taxon>
        <taxon>Spermatophyta</taxon>
        <taxon>Magnoliopsida</taxon>
        <taxon>eudicotyledons</taxon>
        <taxon>Gunneridae</taxon>
        <taxon>Pentapetalae</taxon>
        <taxon>rosids</taxon>
        <taxon>fabids</taxon>
        <taxon>Rosales</taxon>
        <taxon>Moraceae</taxon>
        <taxon>Ficeae</taxon>
        <taxon>Ficus</taxon>
    </lineage>
</organism>
<comment type="caution">
    <text evidence="1">The sequence shown here is derived from an EMBL/GenBank/DDBJ whole genome shotgun (WGS) entry which is preliminary data.</text>
</comment>
<dbReference type="Proteomes" id="UP001187192">
    <property type="component" value="Unassembled WGS sequence"/>
</dbReference>
<keyword evidence="2" id="KW-1185">Reference proteome</keyword>
<gene>
    <name evidence="1" type="ORF">TIFTF001_026981</name>
</gene>
<evidence type="ECO:0000313" key="1">
    <source>
        <dbReference type="EMBL" id="GMN57863.1"/>
    </source>
</evidence>
<accession>A0AA88DM89</accession>
<name>A0AA88DM89_FICCA</name>
<dbReference type="EMBL" id="BTGU01000073">
    <property type="protein sequence ID" value="GMN57863.1"/>
    <property type="molecule type" value="Genomic_DNA"/>
</dbReference>